<dbReference type="KEGG" id="aeh:Mlg_2353"/>
<dbReference type="HOGENOM" id="CLU_025996_0_3_6"/>
<dbReference type="Pfam" id="PF00535">
    <property type="entry name" value="Glycos_transf_2"/>
    <property type="match status" value="1"/>
</dbReference>
<gene>
    <name evidence="2" type="ordered locus">Mlg_2353</name>
</gene>
<dbReference type="CDD" id="cd00761">
    <property type="entry name" value="Glyco_tranf_GTA_type"/>
    <property type="match status" value="1"/>
</dbReference>
<dbReference type="InterPro" id="IPR001173">
    <property type="entry name" value="Glyco_trans_2-like"/>
</dbReference>
<reference evidence="3" key="1">
    <citation type="submission" date="2006-08" db="EMBL/GenBank/DDBJ databases">
        <title>Complete sequence of Alkalilimnicola ehrilichei MLHE-1.</title>
        <authorList>
            <person name="Copeland A."/>
            <person name="Lucas S."/>
            <person name="Lapidus A."/>
            <person name="Barry K."/>
            <person name="Detter J.C."/>
            <person name="Glavina del Rio T."/>
            <person name="Hammon N."/>
            <person name="Israni S."/>
            <person name="Dalin E."/>
            <person name="Tice H."/>
            <person name="Pitluck S."/>
            <person name="Sims D."/>
            <person name="Brettin T."/>
            <person name="Bruce D."/>
            <person name="Han C."/>
            <person name="Tapia R."/>
            <person name="Gilna P."/>
            <person name="Schmutz J."/>
            <person name="Larimer F."/>
            <person name="Land M."/>
            <person name="Hauser L."/>
            <person name="Kyrpides N."/>
            <person name="Mikhailova N."/>
            <person name="Oremland R.S."/>
            <person name="Hoeft S.E."/>
            <person name="Switzer-Blum J."/>
            <person name="Kulp T."/>
            <person name="King G."/>
            <person name="Tabita R."/>
            <person name="Witte B."/>
            <person name="Santini J.M."/>
            <person name="Basu P."/>
            <person name="Hollibaugh J.T."/>
            <person name="Xie G."/>
            <person name="Stolz J.F."/>
            <person name="Richardson P."/>
        </authorList>
    </citation>
    <scope>NUCLEOTIDE SEQUENCE [LARGE SCALE GENOMIC DNA]</scope>
    <source>
        <strain evidence="3">ATCC BAA-1101 / DSM 17681 / MLHE-1</strain>
    </source>
</reference>
<dbReference type="InterPro" id="IPR029044">
    <property type="entry name" value="Nucleotide-diphossugar_trans"/>
</dbReference>
<protein>
    <submittedName>
        <fullName evidence="2">Glycosyl transferase, family 2</fullName>
    </submittedName>
</protein>
<dbReference type="AlphaFoldDB" id="Q0A644"/>
<dbReference type="OrthoDB" id="5782309at2"/>
<organism evidence="2 3">
    <name type="scientific">Alkalilimnicola ehrlichii (strain ATCC BAA-1101 / DSM 17681 / MLHE-1)</name>
    <dbReference type="NCBI Taxonomy" id="187272"/>
    <lineage>
        <taxon>Bacteria</taxon>
        <taxon>Pseudomonadati</taxon>
        <taxon>Pseudomonadota</taxon>
        <taxon>Gammaproteobacteria</taxon>
        <taxon>Chromatiales</taxon>
        <taxon>Ectothiorhodospiraceae</taxon>
        <taxon>Alkalilimnicola</taxon>
    </lineage>
</organism>
<dbReference type="EMBL" id="CP000453">
    <property type="protein sequence ID" value="ABI57693.1"/>
    <property type="molecule type" value="Genomic_DNA"/>
</dbReference>
<keyword evidence="2" id="KW-0808">Transferase</keyword>
<dbReference type="eggNOG" id="COG0463">
    <property type="taxonomic scope" value="Bacteria"/>
</dbReference>
<dbReference type="SUPFAM" id="SSF53448">
    <property type="entry name" value="Nucleotide-diphospho-sugar transferases"/>
    <property type="match status" value="1"/>
</dbReference>
<dbReference type="PANTHER" id="PTHR22916">
    <property type="entry name" value="GLYCOSYLTRANSFERASE"/>
    <property type="match status" value="1"/>
</dbReference>
<keyword evidence="3" id="KW-1185">Reference proteome</keyword>
<accession>Q0A644</accession>
<evidence type="ECO:0000313" key="3">
    <source>
        <dbReference type="Proteomes" id="UP000001962"/>
    </source>
</evidence>
<dbReference type="Proteomes" id="UP000001962">
    <property type="component" value="Chromosome"/>
</dbReference>
<dbReference type="PANTHER" id="PTHR22916:SF3">
    <property type="entry name" value="UDP-GLCNAC:BETAGAL BETA-1,3-N-ACETYLGLUCOSAMINYLTRANSFERASE-LIKE PROTEIN 1"/>
    <property type="match status" value="1"/>
</dbReference>
<dbReference type="RefSeq" id="WP_011630086.1">
    <property type="nucleotide sequence ID" value="NC_008340.1"/>
</dbReference>
<feature type="domain" description="Glycosyltransferase 2-like" evidence="1">
    <location>
        <begin position="8"/>
        <end position="138"/>
    </location>
</feature>
<evidence type="ECO:0000313" key="2">
    <source>
        <dbReference type="EMBL" id="ABI57693.1"/>
    </source>
</evidence>
<dbReference type="CAZy" id="GT2">
    <property type="family name" value="Glycosyltransferase Family 2"/>
</dbReference>
<sequence length="252" mass="28383">MPAKPLFSVITPLYNSGAYIDECMDSVAAQTLEDWEQIIVDDGSTDQGLQRALARARVDSRVRVVRRRENGGAGAARNEAFKVMRGRYVAFLDADDRWLPHKLALQADQLRHSDAVLVYSPFEKINAAGERTNRVVRVPERLDYERLRRGCWIACLTVAIDRERAGTIRMNGFRRSQDYALWLSLLRNGGHAESAGEVTALYRVRPGSLSRNLPGRLAANWAIHRHQEQAGPLASAWYIGCHLTGALYRRLV</sequence>
<evidence type="ECO:0000259" key="1">
    <source>
        <dbReference type="Pfam" id="PF00535"/>
    </source>
</evidence>
<dbReference type="Gene3D" id="3.90.550.10">
    <property type="entry name" value="Spore Coat Polysaccharide Biosynthesis Protein SpsA, Chain A"/>
    <property type="match status" value="1"/>
</dbReference>
<dbReference type="GO" id="GO:0016758">
    <property type="term" value="F:hexosyltransferase activity"/>
    <property type="evidence" value="ECO:0007669"/>
    <property type="project" value="UniProtKB-ARBA"/>
</dbReference>
<proteinExistence type="predicted"/>
<name>Q0A644_ALKEH</name>